<keyword evidence="2" id="KW-0479">Metal-binding</keyword>
<dbReference type="InterPro" id="IPR001915">
    <property type="entry name" value="Peptidase_M48"/>
</dbReference>
<gene>
    <name evidence="9" type="ORF">H0264_27300</name>
</gene>
<dbReference type="GO" id="GO:0006508">
    <property type="term" value="P:proteolysis"/>
    <property type="evidence" value="ECO:0007669"/>
    <property type="project" value="UniProtKB-KW"/>
</dbReference>
<dbReference type="GO" id="GO:0046872">
    <property type="term" value="F:metal ion binding"/>
    <property type="evidence" value="ECO:0007669"/>
    <property type="project" value="UniProtKB-KW"/>
</dbReference>
<organism evidence="9 10">
    <name type="scientific">Nocardia huaxiensis</name>
    <dbReference type="NCBI Taxonomy" id="2755382"/>
    <lineage>
        <taxon>Bacteria</taxon>
        <taxon>Bacillati</taxon>
        <taxon>Actinomycetota</taxon>
        <taxon>Actinomycetes</taxon>
        <taxon>Mycobacteriales</taxon>
        <taxon>Nocardiaceae</taxon>
        <taxon>Nocardia</taxon>
    </lineage>
</organism>
<evidence type="ECO:0000256" key="6">
    <source>
        <dbReference type="RuleBase" id="RU003983"/>
    </source>
</evidence>
<dbReference type="PANTHER" id="PTHR34978">
    <property type="entry name" value="POSSIBLE SENSOR-TRANSDUCER PROTEIN BLAR"/>
    <property type="match status" value="1"/>
</dbReference>
<protein>
    <submittedName>
        <fullName evidence="9">M56 family metallopeptidase</fullName>
    </submittedName>
</protein>
<dbReference type="GO" id="GO:0004222">
    <property type="term" value="F:metalloendopeptidase activity"/>
    <property type="evidence" value="ECO:0007669"/>
    <property type="project" value="InterPro"/>
</dbReference>
<feature type="transmembrane region" description="Helical" evidence="7">
    <location>
        <begin position="97"/>
        <end position="116"/>
    </location>
</feature>
<evidence type="ECO:0000313" key="9">
    <source>
        <dbReference type="EMBL" id="QLY29001.1"/>
    </source>
</evidence>
<keyword evidence="5 6" id="KW-0482">Metalloprotease</keyword>
<dbReference type="Proteomes" id="UP000515512">
    <property type="component" value="Chromosome"/>
</dbReference>
<dbReference type="Pfam" id="PF01435">
    <property type="entry name" value="Peptidase_M48"/>
    <property type="match status" value="1"/>
</dbReference>
<comment type="cofactor">
    <cofactor evidence="6">
        <name>Zn(2+)</name>
        <dbReference type="ChEBI" id="CHEBI:29105"/>
    </cofactor>
    <text evidence="6">Binds 1 zinc ion per subunit.</text>
</comment>
<dbReference type="AlphaFoldDB" id="A0A7D6V6V7"/>
<evidence type="ECO:0000256" key="2">
    <source>
        <dbReference type="ARBA" id="ARBA00022723"/>
    </source>
</evidence>
<keyword evidence="4 6" id="KW-0862">Zinc</keyword>
<dbReference type="PANTHER" id="PTHR34978:SF3">
    <property type="entry name" value="SLR0241 PROTEIN"/>
    <property type="match status" value="1"/>
</dbReference>
<dbReference type="Gene3D" id="3.30.2010.10">
    <property type="entry name" value="Metalloproteases ('zincins'), catalytic domain"/>
    <property type="match status" value="1"/>
</dbReference>
<feature type="domain" description="Peptidase M48" evidence="8">
    <location>
        <begin position="128"/>
        <end position="207"/>
    </location>
</feature>
<comment type="similarity">
    <text evidence="6">Belongs to the peptidase M48 family.</text>
</comment>
<keyword evidence="1 6" id="KW-0645">Protease</keyword>
<dbReference type="KEGG" id="nhu:H0264_27300"/>
<dbReference type="RefSeq" id="WP_181580207.1">
    <property type="nucleotide sequence ID" value="NZ_CP059399.1"/>
</dbReference>
<evidence type="ECO:0000259" key="8">
    <source>
        <dbReference type="Pfam" id="PF01435"/>
    </source>
</evidence>
<reference evidence="9 10" key="1">
    <citation type="submission" date="2020-07" db="EMBL/GenBank/DDBJ databases">
        <authorList>
            <person name="Zhuang K."/>
            <person name="Ran Y."/>
        </authorList>
    </citation>
    <scope>NUCLEOTIDE SEQUENCE [LARGE SCALE GENOMIC DNA]</scope>
    <source>
        <strain evidence="9 10">WCH-YHL-001</strain>
    </source>
</reference>
<dbReference type="CDD" id="cd07326">
    <property type="entry name" value="M56_BlaR1_MecR1_like"/>
    <property type="match status" value="1"/>
</dbReference>
<keyword evidence="7" id="KW-1133">Transmembrane helix</keyword>
<keyword evidence="7" id="KW-0812">Transmembrane</keyword>
<evidence type="ECO:0000256" key="5">
    <source>
        <dbReference type="ARBA" id="ARBA00023049"/>
    </source>
</evidence>
<dbReference type="InterPro" id="IPR052173">
    <property type="entry name" value="Beta-lactam_resp_regulator"/>
</dbReference>
<keyword evidence="10" id="KW-1185">Reference proteome</keyword>
<name>A0A7D6V6V7_9NOCA</name>
<accession>A0A7D6V6V7</accession>
<evidence type="ECO:0000256" key="1">
    <source>
        <dbReference type="ARBA" id="ARBA00022670"/>
    </source>
</evidence>
<evidence type="ECO:0000256" key="4">
    <source>
        <dbReference type="ARBA" id="ARBA00022833"/>
    </source>
</evidence>
<evidence type="ECO:0000256" key="7">
    <source>
        <dbReference type="SAM" id="Phobius"/>
    </source>
</evidence>
<dbReference type="EMBL" id="CP059399">
    <property type="protein sequence ID" value="QLY29001.1"/>
    <property type="molecule type" value="Genomic_DNA"/>
</dbReference>
<sequence length="318" mass="33145">MSVAICLLVYGFAVSVLAPRLLGRIGYQGATPKFALVSWLTAMASTVLAWITAVVVLLIDLATHRLSTTPQRYLDTCITHFHDAAVGRYGAPAQAGLMLLSGLTTVAAVVLVFRLGRSLVRARSTTHEHARLARLAGRHHHELDAVVLDVDEPAAYCVAGKTHTVVLSRSVLAALDGRHLEAVLAHERAHLAGRHHLLLALTRGLAAVLPRITLFTFGAREVAMLLEMVADDAAARIHGRRNVIEALVALGGMATGPVGTLGATQVGLIARIERLSAPAATVARTRAQAALAAAATLVPLTSVAAAAAGIALCASVSA</sequence>
<evidence type="ECO:0000256" key="3">
    <source>
        <dbReference type="ARBA" id="ARBA00022801"/>
    </source>
</evidence>
<keyword evidence="3 6" id="KW-0378">Hydrolase</keyword>
<evidence type="ECO:0000313" key="10">
    <source>
        <dbReference type="Proteomes" id="UP000515512"/>
    </source>
</evidence>
<proteinExistence type="inferred from homology"/>
<feature type="transmembrane region" description="Helical" evidence="7">
    <location>
        <begin position="39"/>
        <end position="62"/>
    </location>
</feature>
<keyword evidence="7" id="KW-0472">Membrane</keyword>